<organism evidence="5 6">
    <name type="scientific">Pseudooceanicola batsensis (strain ATCC BAA-863 / DSM 15984 / KCTC 12145 / HTCC2597)</name>
    <name type="common">Oceanicola batsensis</name>
    <dbReference type="NCBI Taxonomy" id="252305"/>
    <lineage>
        <taxon>Bacteria</taxon>
        <taxon>Pseudomonadati</taxon>
        <taxon>Pseudomonadota</taxon>
        <taxon>Alphaproteobacteria</taxon>
        <taxon>Rhodobacterales</taxon>
        <taxon>Paracoccaceae</taxon>
        <taxon>Pseudooceanicola</taxon>
    </lineage>
</organism>
<keyword evidence="2" id="KW-0378">Hydrolase</keyword>
<feature type="region of interest" description="Disordered" evidence="3">
    <location>
        <begin position="72"/>
        <end position="96"/>
    </location>
</feature>
<dbReference type="PANTHER" id="PTHR48081:SF8">
    <property type="entry name" value="ALPHA_BETA HYDROLASE FOLD-3 DOMAIN-CONTAINING PROTEIN-RELATED"/>
    <property type="match status" value="1"/>
</dbReference>
<keyword evidence="6" id="KW-1185">Reference proteome</keyword>
<feature type="domain" description="Alpha/beta hydrolase fold-3" evidence="4">
    <location>
        <begin position="111"/>
        <end position="317"/>
    </location>
</feature>
<sequence>MRTLGLMLGLIRLFLPAGVIRLLHGGRMPVVEGREIDPKAQALLDLVARVRGPDARLEVAESRTQLAGFVERFDRPPPPTVRRHDTTLPGAEGPRPARVYLPEGSTPESTLLFLHGGGWIQGSIETHDGLCAKLADQAGIRVISYDYRLAPEDPYPAASDDILAAYLALISGSGELTCDPGRLVVGGDSAGGNLAAVLLYDLATRGRPVPRAQLLIYPALDGAMNSASMLALGDSPLLSRRRMDWYLDQYLPPDQDRCAPRFSPLYAEHLRGQPEALILVAGHDPLWDEGLSYAEKLRNDGTPVEVLRYPGQVHGFLNLTRVLPDGAEAIARCATWLRQVMATPKQTLKKADSA</sequence>
<evidence type="ECO:0000313" key="6">
    <source>
        <dbReference type="Proteomes" id="UP000004318"/>
    </source>
</evidence>
<comment type="caution">
    <text evidence="5">The sequence shown here is derived from an EMBL/GenBank/DDBJ whole genome shotgun (WGS) entry which is preliminary data.</text>
</comment>
<dbReference type="PANTHER" id="PTHR48081">
    <property type="entry name" value="AB HYDROLASE SUPERFAMILY PROTEIN C4A8.06C"/>
    <property type="match status" value="1"/>
</dbReference>
<dbReference type="STRING" id="252305.OB2597_12061"/>
<evidence type="ECO:0000256" key="1">
    <source>
        <dbReference type="ARBA" id="ARBA00010515"/>
    </source>
</evidence>
<dbReference type="OrthoDB" id="9806180at2"/>
<dbReference type="InterPro" id="IPR002168">
    <property type="entry name" value="Lipase_GDXG_HIS_AS"/>
</dbReference>
<dbReference type="InterPro" id="IPR013094">
    <property type="entry name" value="AB_hydrolase_3"/>
</dbReference>
<dbReference type="InterPro" id="IPR029058">
    <property type="entry name" value="AB_hydrolase_fold"/>
</dbReference>
<dbReference type="Pfam" id="PF07859">
    <property type="entry name" value="Abhydrolase_3"/>
    <property type="match status" value="1"/>
</dbReference>
<protein>
    <submittedName>
        <fullName evidence="5">LipN</fullName>
    </submittedName>
</protein>
<dbReference type="Gene3D" id="3.40.50.1820">
    <property type="entry name" value="alpha/beta hydrolase"/>
    <property type="match status" value="1"/>
</dbReference>
<evidence type="ECO:0000256" key="2">
    <source>
        <dbReference type="ARBA" id="ARBA00022801"/>
    </source>
</evidence>
<comment type="similarity">
    <text evidence="1">Belongs to the 'GDXG' lipolytic enzyme family.</text>
</comment>
<dbReference type="RefSeq" id="WP_009806631.1">
    <property type="nucleotide sequence ID" value="NZ_CH724131.1"/>
</dbReference>
<dbReference type="AlphaFoldDB" id="A3TWI2"/>
<evidence type="ECO:0000259" key="4">
    <source>
        <dbReference type="Pfam" id="PF07859"/>
    </source>
</evidence>
<evidence type="ECO:0000256" key="3">
    <source>
        <dbReference type="SAM" id="MobiDB-lite"/>
    </source>
</evidence>
<gene>
    <name evidence="5" type="ORF">OB2597_12061</name>
</gene>
<dbReference type="EMBL" id="AAMO01000003">
    <property type="protein sequence ID" value="EAQ03978.1"/>
    <property type="molecule type" value="Genomic_DNA"/>
</dbReference>
<name>A3TWI2_PSEBH</name>
<dbReference type="SUPFAM" id="SSF53474">
    <property type="entry name" value="alpha/beta-Hydrolases"/>
    <property type="match status" value="1"/>
</dbReference>
<dbReference type="InterPro" id="IPR050300">
    <property type="entry name" value="GDXG_lipolytic_enzyme"/>
</dbReference>
<dbReference type="eggNOG" id="COG0657">
    <property type="taxonomic scope" value="Bacteria"/>
</dbReference>
<dbReference type="GO" id="GO:0016787">
    <property type="term" value="F:hydrolase activity"/>
    <property type="evidence" value="ECO:0007669"/>
    <property type="project" value="UniProtKB-KW"/>
</dbReference>
<dbReference type="PROSITE" id="PS01173">
    <property type="entry name" value="LIPASE_GDXG_HIS"/>
    <property type="match status" value="1"/>
</dbReference>
<evidence type="ECO:0000313" key="5">
    <source>
        <dbReference type="EMBL" id="EAQ03978.1"/>
    </source>
</evidence>
<dbReference type="Proteomes" id="UP000004318">
    <property type="component" value="Unassembled WGS sequence"/>
</dbReference>
<reference evidence="5 6" key="1">
    <citation type="journal article" date="2010" name="J. Bacteriol.">
        <title>Genome sequences of Oceanicola granulosus HTCC2516(T) and Oceanicola batsensis HTCC2597(TDelta).</title>
        <authorList>
            <person name="Thrash J.C."/>
            <person name="Cho J.C."/>
            <person name="Vergin K.L."/>
            <person name="Giovannoni S.J."/>
        </authorList>
    </citation>
    <scope>NUCLEOTIDE SEQUENCE [LARGE SCALE GENOMIC DNA]</scope>
    <source>
        <strain evidence="6">ATCC BAA-863 / DSM 15984 / KCTC 12145 / HTCC2597</strain>
    </source>
</reference>
<dbReference type="HOGENOM" id="CLU_012494_6_4_5"/>
<accession>A3TWI2</accession>
<proteinExistence type="inferred from homology"/>